<evidence type="ECO:0000259" key="10">
    <source>
        <dbReference type="PROSITE" id="PS51012"/>
    </source>
</evidence>
<name>A0A7Y0LZ33_CELFI</name>
<keyword evidence="6 9" id="KW-0812">Transmembrane</keyword>
<feature type="transmembrane region" description="Helical" evidence="9">
    <location>
        <begin position="95"/>
        <end position="114"/>
    </location>
</feature>
<feature type="transmembrane region" description="Helical" evidence="9">
    <location>
        <begin position="135"/>
        <end position="162"/>
    </location>
</feature>
<feature type="transmembrane region" description="Helical" evidence="9">
    <location>
        <begin position="65"/>
        <end position="89"/>
    </location>
</feature>
<dbReference type="Proteomes" id="UP000562124">
    <property type="component" value="Unassembled WGS sequence"/>
</dbReference>
<evidence type="ECO:0000256" key="4">
    <source>
        <dbReference type="ARBA" id="ARBA00022475"/>
    </source>
</evidence>
<dbReference type="GO" id="GO:0015920">
    <property type="term" value="P:lipopolysaccharide transport"/>
    <property type="evidence" value="ECO:0007669"/>
    <property type="project" value="TreeGrafter"/>
</dbReference>
<dbReference type="RefSeq" id="WP_169324901.1">
    <property type="nucleotide sequence ID" value="NZ_JABCJJ010000013.1"/>
</dbReference>
<organism evidence="11 12">
    <name type="scientific">Cellulomonas fimi</name>
    <dbReference type="NCBI Taxonomy" id="1708"/>
    <lineage>
        <taxon>Bacteria</taxon>
        <taxon>Bacillati</taxon>
        <taxon>Actinomycetota</taxon>
        <taxon>Actinomycetes</taxon>
        <taxon>Micrococcales</taxon>
        <taxon>Cellulomonadaceae</taxon>
        <taxon>Cellulomonas</taxon>
    </lineage>
</organism>
<comment type="subcellular location">
    <subcellularLocation>
        <location evidence="1">Cell inner membrane</location>
        <topology evidence="1">Multi-pass membrane protein</topology>
    </subcellularLocation>
    <subcellularLocation>
        <location evidence="9">Cell membrane</location>
        <topology evidence="9">Multi-pass membrane protein</topology>
    </subcellularLocation>
</comment>
<evidence type="ECO:0000256" key="9">
    <source>
        <dbReference type="RuleBase" id="RU361157"/>
    </source>
</evidence>
<dbReference type="PANTHER" id="PTHR30413">
    <property type="entry name" value="INNER MEMBRANE TRANSPORT PERMEASE"/>
    <property type="match status" value="1"/>
</dbReference>
<keyword evidence="7 9" id="KW-1133">Transmembrane helix</keyword>
<feature type="domain" description="ABC transmembrane type-2" evidence="10">
    <location>
        <begin position="62"/>
        <end position="286"/>
    </location>
</feature>
<evidence type="ECO:0000256" key="2">
    <source>
        <dbReference type="ARBA" id="ARBA00007783"/>
    </source>
</evidence>
<keyword evidence="3 9" id="KW-0813">Transport</keyword>
<dbReference type="PANTHER" id="PTHR30413:SF8">
    <property type="entry name" value="TRANSPORT PERMEASE PROTEIN"/>
    <property type="match status" value="1"/>
</dbReference>
<dbReference type="GO" id="GO:0140359">
    <property type="term" value="F:ABC-type transporter activity"/>
    <property type="evidence" value="ECO:0007669"/>
    <property type="project" value="InterPro"/>
</dbReference>
<feature type="transmembrane region" description="Helical" evidence="9">
    <location>
        <begin position="174"/>
        <end position="195"/>
    </location>
</feature>
<comment type="caution">
    <text evidence="11">The sequence shown here is derived from an EMBL/GenBank/DDBJ whole genome shotgun (WGS) entry which is preliminary data.</text>
</comment>
<keyword evidence="8 9" id="KW-0472">Membrane</keyword>
<dbReference type="InterPro" id="IPR047817">
    <property type="entry name" value="ABC2_TM_bact-type"/>
</dbReference>
<dbReference type="GO" id="GO:0005886">
    <property type="term" value="C:plasma membrane"/>
    <property type="evidence" value="ECO:0007669"/>
    <property type="project" value="UniProtKB-SubCell"/>
</dbReference>
<feature type="transmembrane region" description="Helical" evidence="9">
    <location>
        <begin position="262"/>
        <end position="284"/>
    </location>
</feature>
<evidence type="ECO:0000313" key="11">
    <source>
        <dbReference type="EMBL" id="NMR20524.1"/>
    </source>
</evidence>
<keyword evidence="4 9" id="KW-1003">Cell membrane</keyword>
<dbReference type="PROSITE" id="PS51012">
    <property type="entry name" value="ABC_TM2"/>
    <property type="match status" value="1"/>
</dbReference>
<accession>A0A7Y0LZ33</accession>
<evidence type="ECO:0000256" key="6">
    <source>
        <dbReference type="ARBA" id="ARBA00022692"/>
    </source>
</evidence>
<keyword evidence="12" id="KW-1185">Reference proteome</keyword>
<dbReference type="InterPro" id="IPR013525">
    <property type="entry name" value="ABC2_TM"/>
</dbReference>
<evidence type="ECO:0000256" key="5">
    <source>
        <dbReference type="ARBA" id="ARBA00022519"/>
    </source>
</evidence>
<sequence>MTVLASEHGRGVVHEVIQPGRLKSVTRRPPLGEYVAQLSARRHFVLADARGRVISGTRGTYLGTLWLILQPLLDGAVYYVIFGLLLGVSRGIDNFVGYLLIGVFLFHYTSRSLNRGAQSLIGGRNLIKAFAFPRAALPLATVAREAIALLPVIGVLLVLVLALPPTEAVTWRWLLLPLVLVLQSGFNLGLALIAARATARIPDLQHVIGFGIRFWLYGSAVFFSYDQFVDHPTLLRVLELNPMFVVLDMARDLLLYATLPDIGSWAVLLGWTVIVLGGGFVFFWRGEESYGGA</sequence>
<evidence type="ECO:0000256" key="7">
    <source>
        <dbReference type="ARBA" id="ARBA00022989"/>
    </source>
</evidence>
<reference evidence="11 12" key="1">
    <citation type="submission" date="2020-04" db="EMBL/GenBank/DDBJ databases">
        <title>Sequencing and Assembly of C. fimi.</title>
        <authorList>
            <person name="Ramsey A.R."/>
        </authorList>
    </citation>
    <scope>NUCLEOTIDE SEQUENCE [LARGE SCALE GENOMIC DNA]</scope>
    <source>
        <strain evidence="11 12">SB</strain>
    </source>
</reference>
<evidence type="ECO:0000256" key="1">
    <source>
        <dbReference type="ARBA" id="ARBA00004429"/>
    </source>
</evidence>
<protein>
    <recommendedName>
        <fullName evidence="9">Transport permease protein</fullName>
    </recommendedName>
</protein>
<dbReference type="EMBL" id="JABCJJ010000013">
    <property type="protein sequence ID" value="NMR20524.1"/>
    <property type="molecule type" value="Genomic_DNA"/>
</dbReference>
<dbReference type="AlphaFoldDB" id="A0A7Y0LZ33"/>
<feature type="transmembrane region" description="Helical" evidence="9">
    <location>
        <begin position="207"/>
        <end position="225"/>
    </location>
</feature>
<gene>
    <name evidence="11" type="ORF">HIR71_09900</name>
</gene>
<keyword evidence="5" id="KW-0997">Cell inner membrane</keyword>
<dbReference type="Pfam" id="PF01061">
    <property type="entry name" value="ABC2_membrane"/>
    <property type="match status" value="1"/>
</dbReference>
<proteinExistence type="inferred from homology"/>
<comment type="similarity">
    <text evidence="2 9">Belongs to the ABC-2 integral membrane protein family.</text>
</comment>
<evidence type="ECO:0000313" key="12">
    <source>
        <dbReference type="Proteomes" id="UP000562124"/>
    </source>
</evidence>
<evidence type="ECO:0000256" key="3">
    <source>
        <dbReference type="ARBA" id="ARBA00022448"/>
    </source>
</evidence>
<evidence type="ECO:0000256" key="8">
    <source>
        <dbReference type="ARBA" id="ARBA00023136"/>
    </source>
</evidence>